<dbReference type="Proteomes" id="UP000245647">
    <property type="component" value="Unassembled WGS sequence"/>
</dbReference>
<gene>
    <name evidence="2" type="ORF">DDR33_05115</name>
</gene>
<organism evidence="2 3">
    <name type="scientific">Pararcticibacter amylolyticus</name>
    <dbReference type="NCBI Taxonomy" id="2173175"/>
    <lineage>
        <taxon>Bacteria</taxon>
        <taxon>Pseudomonadati</taxon>
        <taxon>Bacteroidota</taxon>
        <taxon>Sphingobacteriia</taxon>
        <taxon>Sphingobacteriales</taxon>
        <taxon>Sphingobacteriaceae</taxon>
        <taxon>Pararcticibacter</taxon>
    </lineage>
</organism>
<protein>
    <submittedName>
        <fullName evidence="2">Uncharacterized protein</fullName>
    </submittedName>
</protein>
<comment type="caution">
    <text evidence="2">The sequence shown here is derived from an EMBL/GenBank/DDBJ whole genome shotgun (WGS) entry which is preliminary data.</text>
</comment>
<dbReference type="OrthoDB" id="678278at2"/>
<proteinExistence type="predicted"/>
<dbReference type="EMBL" id="QEAS01000003">
    <property type="protein sequence ID" value="PWG81747.1"/>
    <property type="molecule type" value="Genomic_DNA"/>
</dbReference>
<dbReference type="RefSeq" id="WP_109414692.1">
    <property type="nucleotide sequence ID" value="NZ_QEAS01000003.1"/>
</dbReference>
<reference evidence="2 3" key="1">
    <citation type="submission" date="2018-04" db="EMBL/GenBank/DDBJ databases">
        <title>Pedobacter chongqingensis sp. nov., isolated from a rottenly hemp rope.</title>
        <authorList>
            <person name="Cai Y."/>
        </authorList>
    </citation>
    <scope>NUCLEOTIDE SEQUENCE [LARGE SCALE GENOMIC DNA]</scope>
    <source>
        <strain evidence="2 3">FJ4-8</strain>
    </source>
</reference>
<accession>A0A2U2PK18</accession>
<keyword evidence="1" id="KW-0732">Signal</keyword>
<evidence type="ECO:0000313" key="2">
    <source>
        <dbReference type="EMBL" id="PWG81747.1"/>
    </source>
</evidence>
<feature type="signal peptide" evidence="1">
    <location>
        <begin position="1"/>
        <end position="19"/>
    </location>
</feature>
<evidence type="ECO:0000256" key="1">
    <source>
        <dbReference type="SAM" id="SignalP"/>
    </source>
</evidence>
<dbReference type="AlphaFoldDB" id="A0A2U2PK18"/>
<evidence type="ECO:0000313" key="3">
    <source>
        <dbReference type="Proteomes" id="UP000245647"/>
    </source>
</evidence>
<sequence>MKKSLLYIFLIAFATVAKAQDAGLAPDQNPRYKESQQRYMNTADSLTTTLSTTVQQTYKAYDWYEARMERRQQRREWRHQENLYNGYYNNYYGQSSYYNPYTWRNNLWWAPSVNFRWGHSRWYW</sequence>
<name>A0A2U2PK18_9SPHI</name>
<keyword evidence="3" id="KW-1185">Reference proteome</keyword>
<feature type="chain" id="PRO_5015782036" evidence="1">
    <location>
        <begin position="20"/>
        <end position="124"/>
    </location>
</feature>